<protein>
    <submittedName>
        <fullName evidence="9">Iron complex transport system permease protein</fullName>
    </submittedName>
</protein>
<dbReference type="PANTHER" id="PTHR30472">
    <property type="entry name" value="FERRIC ENTEROBACTIN TRANSPORT SYSTEM PERMEASE PROTEIN"/>
    <property type="match status" value="1"/>
</dbReference>
<evidence type="ECO:0000256" key="6">
    <source>
        <dbReference type="ARBA" id="ARBA00022989"/>
    </source>
</evidence>
<dbReference type="GO" id="GO:0033214">
    <property type="term" value="P:siderophore-iron import into cell"/>
    <property type="evidence" value="ECO:0007669"/>
    <property type="project" value="TreeGrafter"/>
</dbReference>
<dbReference type="Pfam" id="PF01032">
    <property type="entry name" value="FecCD"/>
    <property type="match status" value="1"/>
</dbReference>
<evidence type="ECO:0000256" key="8">
    <source>
        <dbReference type="SAM" id="Phobius"/>
    </source>
</evidence>
<feature type="transmembrane region" description="Helical" evidence="8">
    <location>
        <begin position="271"/>
        <end position="292"/>
    </location>
</feature>
<comment type="similarity">
    <text evidence="2">Belongs to the binding-protein-dependent transport system permease family. FecCD subfamily.</text>
</comment>
<evidence type="ECO:0000256" key="2">
    <source>
        <dbReference type="ARBA" id="ARBA00007935"/>
    </source>
</evidence>
<dbReference type="Gene3D" id="1.10.3470.10">
    <property type="entry name" value="ABC transporter involved in vitamin B12 uptake, BtuC"/>
    <property type="match status" value="1"/>
</dbReference>
<evidence type="ECO:0000256" key="5">
    <source>
        <dbReference type="ARBA" id="ARBA00022692"/>
    </source>
</evidence>
<dbReference type="AlphaFoldDB" id="A0A562NP69"/>
<dbReference type="InterPro" id="IPR000522">
    <property type="entry name" value="ABC_transptr_permease_BtuC"/>
</dbReference>
<keyword evidence="7 8" id="KW-0472">Membrane</keyword>
<keyword evidence="5 8" id="KW-0812">Transmembrane</keyword>
<evidence type="ECO:0000313" key="9">
    <source>
        <dbReference type="EMBL" id="TWI33821.1"/>
    </source>
</evidence>
<keyword evidence="3" id="KW-0813">Transport</keyword>
<accession>A0A562NP69</accession>
<comment type="subcellular location">
    <subcellularLocation>
        <location evidence="1">Cell membrane</location>
        <topology evidence="1">Multi-pass membrane protein</topology>
    </subcellularLocation>
</comment>
<keyword evidence="4" id="KW-1003">Cell membrane</keyword>
<feature type="transmembrane region" description="Helical" evidence="8">
    <location>
        <begin position="298"/>
        <end position="319"/>
    </location>
</feature>
<name>A0A562NP69_9RHOB</name>
<feature type="transmembrane region" description="Helical" evidence="8">
    <location>
        <begin position="186"/>
        <end position="208"/>
    </location>
</feature>
<dbReference type="InterPro" id="IPR037294">
    <property type="entry name" value="ABC_BtuC-like"/>
</dbReference>
<sequence>MQLPEISRQNLILLTGLTLLLAAFSALWMLQGLPPEGNRSFILKLRWTKLAGLIVVGAATGIATVLFQTVAGNRVLTPSIMGFDSLYVLLQTSLVMMLGIAGVAALPVGEKFLLEVGVMTLLACILFGTLLGRGARDIPRTILTGVILGILFRSLNSFLGRVIDPIEFAVVQQNSMASFSRIDANLLPYGLGLALLAMVGAMLLASRLDVLGLGREVAVSLGLRHERVVILTLALVAVLVAIPTALVGPITFFGLLVAGMTHGLAQTARHAILLPAAGLIAATMLVAGQLLFERVMGQAAFLSVIIEFAGGLFFMYLLLKGRIR</sequence>
<evidence type="ECO:0000256" key="7">
    <source>
        <dbReference type="ARBA" id="ARBA00023136"/>
    </source>
</evidence>
<feature type="transmembrane region" description="Helical" evidence="8">
    <location>
        <begin position="85"/>
        <end position="106"/>
    </location>
</feature>
<dbReference type="GO" id="GO:0022857">
    <property type="term" value="F:transmembrane transporter activity"/>
    <property type="evidence" value="ECO:0007669"/>
    <property type="project" value="InterPro"/>
</dbReference>
<dbReference type="GO" id="GO:0005886">
    <property type="term" value="C:plasma membrane"/>
    <property type="evidence" value="ECO:0007669"/>
    <property type="project" value="UniProtKB-SubCell"/>
</dbReference>
<dbReference type="PANTHER" id="PTHR30472:SF19">
    <property type="entry name" value="PETROBACTIN IMPORT SYSTEM PERMEASE PROTEIN YCLO"/>
    <property type="match status" value="1"/>
</dbReference>
<feature type="transmembrane region" description="Helical" evidence="8">
    <location>
        <begin position="112"/>
        <end position="131"/>
    </location>
</feature>
<organism evidence="9 10">
    <name type="scientific">Paracoccus sulfuroxidans</name>
    <dbReference type="NCBI Taxonomy" id="384678"/>
    <lineage>
        <taxon>Bacteria</taxon>
        <taxon>Pseudomonadati</taxon>
        <taxon>Pseudomonadota</taxon>
        <taxon>Alphaproteobacteria</taxon>
        <taxon>Rhodobacterales</taxon>
        <taxon>Paracoccaceae</taxon>
        <taxon>Paracoccus</taxon>
    </lineage>
</organism>
<evidence type="ECO:0000256" key="3">
    <source>
        <dbReference type="ARBA" id="ARBA00022448"/>
    </source>
</evidence>
<keyword evidence="10" id="KW-1185">Reference proteome</keyword>
<dbReference type="Proteomes" id="UP000316225">
    <property type="component" value="Unassembled WGS sequence"/>
</dbReference>
<evidence type="ECO:0000256" key="1">
    <source>
        <dbReference type="ARBA" id="ARBA00004651"/>
    </source>
</evidence>
<reference evidence="9 10" key="1">
    <citation type="journal article" date="2015" name="Stand. Genomic Sci.">
        <title>Genomic Encyclopedia of Bacterial and Archaeal Type Strains, Phase III: the genomes of soil and plant-associated and newly described type strains.</title>
        <authorList>
            <person name="Whitman W.B."/>
            <person name="Woyke T."/>
            <person name="Klenk H.P."/>
            <person name="Zhou Y."/>
            <person name="Lilburn T.G."/>
            <person name="Beck B.J."/>
            <person name="De Vos P."/>
            <person name="Vandamme P."/>
            <person name="Eisen J.A."/>
            <person name="Garrity G."/>
            <person name="Hugenholtz P."/>
            <person name="Kyrpides N.C."/>
        </authorList>
    </citation>
    <scope>NUCLEOTIDE SEQUENCE [LARGE SCALE GENOMIC DNA]</scope>
    <source>
        <strain evidence="9 10">CGMCC 1.5364</strain>
    </source>
</reference>
<feature type="transmembrane region" description="Helical" evidence="8">
    <location>
        <begin position="12"/>
        <end position="30"/>
    </location>
</feature>
<proteinExistence type="inferred from homology"/>
<evidence type="ECO:0000313" key="10">
    <source>
        <dbReference type="Proteomes" id="UP000316225"/>
    </source>
</evidence>
<comment type="caution">
    <text evidence="9">The sequence shown here is derived from an EMBL/GenBank/DDBJ whole genome shotgun (WGS) entry which is preliminary data.</text>
</comment>
<feature type="transmembrane region" description="Helical" evidence="8">
    <location>
        <begin position="228"/>
        <end position="259"/>
    </location>
</feature>
<dbReference type="SUPFAM" id="SSF81345">
    <property type="entry name" value="ABC transporter involved in vitamin B12 uptake, BtuC"/>
    <property type="match status" value="1"/>
</dbReference>
<dbReference type="EMBL" id="VLKU01000006">
    <property type="protein sequence ID" value="TWI33821.1"/>
    <property type="molecule type" value="Genomic_DNA"/>
</dbReference>
<evidence type="ECO:0000256" key="4">
    <source>
        <dbReference type="ARBA" id="ARBA00022475"/>
    </source>
</evidence>
<feature type="transmembrane region" description="Helical" evidence="8">
    <location>
        <begin position="50"/>
        <end position="73"/>
    </location>
</feature>
<gene>
    <name evidence="9" type="ORF">IQ24_02185</name>
</gene>
<keyword evidence="6 8" id="KW-1133">Transmembrane helix</keyword>